<reference evidence="1 2" key="1">
    <citation type="submission" date="2014-01" db="EMBL/GenBank/DDBJ databases">
        <title>Full genme sequencing of cellulolytic bacterium Gynuella sunshinyii YC6258T gen. nov., sp. nov.</title>
        <authorList>
            <person name="Khan H."/>
            <person name="Chung E.J."/>
            <person name="Chung Y.R."/>
        </authorList>
    </citation>
    <scope>NUCLEOTIDE SEQUENCE [LARGE SCALE GENOMIC DNA]</scope>
    <source>
        <strain evidence="1 2">YC6258</strain>
    </source>
</reference>
<proteinExistence type="predicted"/>
<protein>
    <submittedName>
        <fullName evidence="1">Uncharacterized protein</fullName>
    </submittedName>
</protein>
<keyword evidence="2" id="KW-1185">Reference proteome</keyword>
<dbReference type="HOGENOM" id="CLU_3290378_0_0_6"/>
<gene>
    <name evidence="1" type="ORF">YC6258_01336</name>
</gene>
<dbReference type="EMBL" id="CP007142">
    <property type="protein sequence ID" value="AJQ93384.1"/>
    <property type="molecule type" value="Genomic_DNA"/>
</dbReference>
<dbReference type="KEGG" id="gsn:YC6258_01336"/>
<organism evidence="1 2">
    <name type="scientific">Gynuella sunshinyii YC6258</name>
    <dbReference type="NCBI Taxonomy" id="1445510"/>
    <lineage>
        <taxon>Bacteria</taxon>
        <taxon>Pseudomonadati</taxon>
        <taxon>Pseudomonadota</taxon>
        <taxon>Gammaproteobacteria</taxon>
        <taxon>Oceanospirillales</taxon>
        <taxon>Saccharospirillaceae</taxon>
        <taxon>Gynuella</taxon>
    </lineage>
</organism>
<evidence type="ECO:0000313" key="1">
    <source>
        <dbReference type="EMBL" id="AJQ93384.1"/>
    </source>
</evidence>
<evidence type="ECO:0000313" key="2">
    <source>
        <dbReference type="Proteomes" id="UP000032266"/>
    </source>
</evidence>
<dbReference type="Proteomes" id="UP000032266">
    <property type="component" value="Chromosome"/>
</dbReference>
<dbReference type="AlphaFoldDB" id="A0A0C5VST8"/>
<name>A0A0C5VST8_9GAMM</name>
<sequence length="40" mass="4815">MEIRIHQLIPRVKPGTHSKNFQWSPNFYVLKLRIYLSTMA</sequence>
<accession>A0A0C5VST8</accession>